<dbReference type="InterPro" id="IPR022496">
    <property type="entry name" value="T6A_TsaB"/>
</dbReference>
<dbReference type="InterPro" id="IPR000905">
    <property type="entry name" value="Gcp-like_dom"/>
</dbReference>
<evidence type="ECO:0000313" key="2">
    <source>
        <dbReference type="EMBL" id="MFD0897655.1"/>
    </source>
</evidence>
<sequence>MLVLAIDTSNRALTVALATPQQLLGEVTLNVKQTHSDGLMPALTYLFKATKKVPADLDRVVVAQGPGSYTGIRIAVTTAKTLAWTLNKALVGISSLAVIASNVLEQGRLIVPLFDARRNAVFTGAYQWQEGRLVNILADRHVALGDWLEQLAATKKPVTFVGDTAVFSDQLTAALGGRAEIASAACALPRGSQLAALGSQLTPVTNVHSFVPTYLRMTEAEANWLKEHPANEGHEPYVEEI</sequence>
<comment type="caution">
    <text evidence="2">The sequence shown here is derived from an EMBL/GenBank/DDBJ whole genome shotgun (WGS) entry which is preliminary data.</text>
</comment>
<dbReference type="SUPFAM" id="SSF53067">
    <property type="entry name" value="Actin-like ATPase domain"/>
    <property type="match status" value="2"/>
</dbReference>
<dbReference type="Pfam" id="PF00814">
    <property type="entry name" value="TsaD"/>
    <property type="match status" value="1"/>
</dbReference>
<evidence type="ECO:0000259" key="1">
    <source>
        <dbReference type="Pfam" id="PF00814"/>
    </source>
</evidence>
<keyword evidence="2" id="KW-0012">Acyltransferase</keyword>
<dbReference type="Proteomes" id="UP001597104">
    <property type="component" value="Unassembled WGS sequence"/>
</dbReference>
<dbReference type="EMBL" id="JBHTIO010000038">
    <property type="protein sequence ID" value="MFD0897655.1"/>
    <property type="molecule type" value="Genomic_DNA"/>
</dbReference>
<protein>
    <submittedName>
        <fullName evidence="2">tRNA (Adenosine(37)-N6)-threonylcarbamoyltransferase complex dimerization subunit type 1 TsaB</fullName>
        <ecNumber evidence="2">2.3.1.234</ecNumber>
    </submittedName>
</protein>
<organism evidence="2 3">
    <name type="scientific">Loigolactobacillus binensis</name>
    <dbReference type="NCBI Taxonomy" id="2559922"/>
    <lineage>
        <taxon>Bacteria</taxon>
        <taxon>Bacillati</taxon>
        <taxon>Bacillota</taxon>
        <taxon>Bacilli</taxon>
        <taxon>Lactobacillales</taxon>
        <taxon>Lactobacillaceae</taxon>
        <taxon>Loigolactobacillus</taxon>
    </lineage>
</organism>
<name>A0ABW3ED79_9LACO</name>
<proteinExistence type="predicted"/>
<dbReference type="Gene3D" id="3.30.420.40">
    <property type="match status" value="2"/>
</dbReference>
<dbReference type="PANTHER" id="PTHR11735:SF11">
    <property type="entry name" value="TRNA THREONYLCARBAMOYLADENOSINE BIOSYNTHESIS PROTEIN TSAB"/>
    <property type="match status" value="1"/>
</dbReference>
<dbReference type="RefSeq" id="WP_137637864.1">
    <property type="nucleotide sequence ID" value="NZ_BJDN01000014.1"/>
</dbReference>
<keyword evidence="3" id="KW-1185">Reference proteome</keyword>
<dbReference type="PANTHER" id="PTHR11735">
    <property type="entry name" value="TRNA N6-ADENOSINE THREONYLCARBAMOYLTRANSFERASE"/>
    <property type="match status" value="1"/>
</dbReference>
<gene>
    <name evidence="2" type="primary">tsaB</name>
    <name evidence="2" type="ORF">ACFQZ7_07865</name>
</gene>
<dbReference type="EC" id="2.3.1.234" evidence="2"/>
<keyword evidence="2" id="KW-0808">Transferase</keyword>
<feature type="domain" description="Gcp-like" evidence="1">
    <location>
        <begin position="30"/>
        <end position="224"/>
    </location>
</feature>
<dbReference type="InterPro" id="IPR043129">
    <property type="entry name" value="ATPase_NBD"/>
</dbReference>
<reference evidence="3" key="1">
    <citation type="journal article" date="2019" name="Int. J. Syst. Evol. Microbiol.">
        <title>The Global Catalogue of Microorganisms (GCM) 10K type strain sequencing project: providing services to taxonomists for standard genome sequencing and annotation.</title>
        <authorList>
            <consortium name="The Broad Institute Genomics Platform"/>
            <consortium name="The Broad Institute Genome Sequencing Center for Infectious Disease"/>
            <person name="Wu L."/>
            <person name="Ma J."/>
        </authorList>
    </citation>
    <scope>NUCLEOTIDE SEQUENCE [LARGE SCALE GENOMIC DNA]</scope>
    <source>
        <strain evidence="3">CCM 8925</strain>
    </source>
</reference>
<dbReference type="CDD" id="cd24032">
    <property type="entry name" value="ASKHA_NBD_TsaB"/>
    <property type="match status" value="1"/>
</dbReference>
<dbReference type="NCBIfam" id="TIGR03725">
    <property type="entry name" value="T6A_YeaZ"/>
    <property type="match status" value="1"/>
</dbReference>
<dbReference type="GO" id="GO:0061711">
    <property type="term" value="F:tRNA N(6)-L-threonylcarbamoyladenine synthase activity"/>
    <property type="evidence" value="ECO:0007669"/>
    <property type="project" value="UniProtKB-EC"/>
</dbReference>
<accession>A0ABW3ED79</accession>
<evidence type="ECO:0000313" key="3">
    <source>
        <dbReference type="Proteomes" id="UP001597104"/>
    </source>
</evidence>